<feature type="transmembrane region" description="Helical" evidence="1">
    <location>
        <begin position="555"/>
        <end position="575"/>
    </location>
</feature>
<keyword evidence="5" id="KW-1185">Reference proteome</keyword>
<evidence type="ECO:0000256" key="1">
    <source>
        <dbReference type="SAM" id="Phobius"/>
    </source>
</evidence>
<dbReference type="SUPFAM" id="SSF51445">
    <property type="entry name" value="(Trans)glycosidases"/>
    <property type="match status" value="1"/>
</dbReference>
<dbReference type="Pfam" id="PF16862">
    <property type="entry name" value="Glyco_hydro_79C"/>
    <property type="match status" value="1"/>
</dbReference>
<sequence length="576" mass="61947">MLSPRSTATTLAVAILSLPAARAQSLSISPNAKAPKDASDYLNPSFAGFGIEPSNLFSFTGADQTNQFSVKLLQNLADYSGAPPHIRLGGNTQDYMLFEADNQGFAWIANKKSTAQGTKAADSMIIGPNYFTALDRFPKDTPVTFGLNMAYMESDWETRIAAMAQAAVDGMKNVKLYSFEVGNEPDLWLQNLFRSGAWTGDTYTTQWLDRCEVVYEQVLKNASLPSSFFEAPATASTIGTTFEIAQLVDDGIMEGRNGNNFLATWNQHDYYYFIGVTPTPLTLDELMDLDTTNVQFKYWEKQVGIALKTGLPYVLREMSSVGPIGMPFVSDVFGAALWTMNFFLYAASIGISSVQMHMTDNSNASAWQPIPMYGHDTSFVRPQYYAHAAIAQIIGNGNGTTQINAESTSDVGAGYDGRIRVYSAYANDKLQSVTMINAKQVNASTSTKGSFTFNLNLGSDNANKDVFISYLTAPGADSQTNVTWNGMQYDDITGESSVVDSTVVVTTADGSGKITVPVRDSEAVVANIGNQLGVNAVIKPDGTQSKKSSAASRSVSSAGFAATTGMLVVLVGLALA</sequence>
<reference evidence="5" key="2">
    <citation type="journal article" date="2013" name="PLoS Genet.">
        <title>Comparative genome structure, secondary metabolite, and effector coding capacity across Cochliobolus pathogens.</title>
        <authorList>
            <person name="Condon B.J."/>
            <person name="Leng Y."/>
            <person name="Wu D."/>
            <person name="Bushley K.E."/>
            <person name="Ohm R.A."/>
            <person name="Otillar R."/>
            <person name="Martin J."/>
            <person name="Schackwitz W."/>
            <person name="Grimwood J."/>
            <person name="MohdZainudin N."/>
            <person name="Xue C."/>
            <person name="Wang R."/>
            <person name="Manning V.A."/>
            <person name="Dhillon B."/>
            <person name="Tu Z.J."/>
            <person name="Steffenson B.J."/>
            <person name="Salamov A."/>
            <person name="Sun H."/>
            <person name="Lowry S."/>
            <person name="LaButti K."/>
            <person name="Han J."/>
            <person name="Copeland A."/>
            <person name="Lindquist E."/>
            <person name="Barry K."/>
            <person name="Schmutz J."/>
            <person name="Baker S.E."/>
            <person name="Ciuffetti L.M."/>
            <person name="Grigoriev I.V."/>
            <person name="Zhong S."/>
            <person name="Turgeon B.G."/>
        </authorList>
    </citation>
    <scope>NUCLEOTIDE SEQUENCE [LARGE SCALE GENOMIC DNA]</scope>
    <source>
        <strain evidence="5">C5 / ATCC 48332 / race O</strain>
    </source>
</reference>
<reference evidence="4 5" key="1">
    <citation type="journal article" date="2012" name="PLoS Pathog.">
        <title>Diverse lifestyles and strategies of plant pathogenesis encoded in the genomes of eighteen Dothideomycetes fungi.</title>
        <authorList>
            <person name="Ohm R.A."/>
            <person name="Feau N."/>
            <person name="Henrissat B."/>
            <person name="Schoch C.L."/>
            <person name="Horwitz B.A."/>
            <person name="Barry K.W."/>
            <person name="Condon B.J."/>
            <person name="Copeland A.C."/>
            <person name="Dhillon B."/>
            <person name="Glaser F."/>
            <person name="Hesse C.N."/>
            <person name="Kosti I."/>
            <person name="LaButti K."/>
            <person name="Lindquist E.A."/>
            <person name="Lucas S."/>
            <person name="Salamov A.A."/>
            <person name="Bradshaw R.E."/>
            <person name="Ciuffetti L."/>
            <person name="Hamelin R.C."/>
            <person name="Kema G.H.J."/>
            <person name="Lawrence C."/>
            <person name="Scott J.A."/>
            <person name="Spatafora J.W."/>
            <person name="Turgeon B.G."/>
            <person name="de Wit P.J.G.M."/>
            <person name="Zhong S."/>
            <person name="Goodwin S.B."/>
            <person name="Grigoriev I.V."/>
        </authorList>
    </citation>
    <scope>NUCLEOTIDE SEQUENCE [LARGE SCALE GENOMIC DNA]</scope>
    <source>
        <strain evidence="5">C5 / ATCC 48332 / race O</strain>
    </source>
</reference>
<keyword evidence="1" id="KW-1133">Transmembrane helix</keyword>
<dbReference type="EMBL" id="KB445585">
    <property type="protein sequence ID" value="EMD86185.1"/>
    <property type="molecule type" value="Genomic_DNA"/>
</dbReference>
<dbReference type="InterPro" id="IPR017853">
    <property type="entry name" value="GH"/>
</dbReference>
<keyword evidence="4" id="KW-0378">Hydrolase</keyword>
<accession>M2SLG0</accession>
<feature type="signal peptide" evidence="2">
    <location>
        <begin position="1"/>
        <end position="23"/>
    </location>
</feature>
<evidence type="ECO:0000313" key="5">
    <source>
        <dbReference type="Proteomes" id="UP000016936"/>
    </source>
</evidence>
<keyword evidence="1" id="KW-0472">Membrane</keyword>
<dbReference type="InterPro" id="IPR052974">
    <property type="entry name" value="GH79_Enzymes"/>
</dbReference>
<evidence type="ECO:0000256" key="2">
    <source>
        <dbReference type="SAM" id="SignalP"/>
    </source>
</evidence>
<dbReference type="Gene3D" id="3.20.20.80">
    <property type="entry name" value="Glycosidases"/>
    <property type="match status" value="1"/>
</dbReference>
<dbReference type="OMA" id="GTTWNGI"/>
<dbReference type="OrthoDB" id="2831684at2759"/>
<dbReference type="PANTHER" id="PTHR36183">
    <property type="entry name" value="BETA-GLUCURONIDASE"/>
    <property type="match status" value="1"/>
</dbReference>
<organism evidence="4 5">
    <name type="scientific">Cochliobolus heterostrophus (strain C5 / ATCC 48332 / race O)</name>
    <name type="common">Southern corn leaf blight fungus</name>
    <name type="synonym">Bipolaris maydis</name>
    <dbReference type="NCBI Taxonomy" id="701091"/>
    <lineage>
        <taxon>Eukaryota</taxon>
        <taxon>Fungi</taxon>
        <taxon>Dikarya</taxon>
        <taxon>Ascomycota</taxon>
        <taxon>Pezizomycotina</taxon>
        <taxon>Dothideomycetes</taxon>
        <taxon>Pleosporomycetidae</taxon>
        <taxon>Pleosporales</taxon>
        <taxon>Pleosporineae</taxon>
        <taxon>Pleosporaceae</taxon>
        <taxon>Bipolaris</taxon>
    </lineage>
</organism>
<dbReference type="PANTHER" id="PTHR36183:SF2">
    <property type="entry name" value="BETA-GLUCURONIDASE C-TERMINAL DOMAIN-CONTAINING PROTEIN"/>
    <property type="match status" value="1"/>
</dbReference>
<gene>
    <name evidence="4" type="ORF">COCHEDRAFT_1198146</name>
</gene>
<evidence type="ECO:0000313" key="4">
    <source>
        <dbReference type="EMBL" id="EMD86185.1"/>
    </source>
</evidence>
<keyword evidence="2" id="KW-0732">Signal</keyword>
<dbReference type="HOGENOM" id="CLU_022148_1_0_1"/>
<proteinExistence type="predicted"/>
<dbReference type="GO" id="GO:0016787">
    <property type="term" value="F:hydrolase activity"/>
    <property type="evidence" value="ECO:0007669"/>
    <property type="project" value="UniProtKB-KW"/>
</dbReference>
<protein>
    <submittedName>
        <fullName evidence="4">Glycoside hydrolase family 79 protein</fullName>
    </submittedName>
</protein>
<dbReference type="InterPro" id="IPR031728">
    <property type="entry name" value="GlcAase_C"/>
</dbReference>
<feature type="chain" id="PRO_5004025096" evidence="2">
    <location>
        <begin position="24"/>
        <end position="576"/>
    </location>
</feature>
<feature type="domain" description="Beta-glucuronidase C-terminal" evidence="3">
    <location>
        <begin position="422"/>
        <end position="525"/>
    </location>
</feature>
<name>M2SLG0_COCH5</name>
<dbReference type="eggNOG" id="ENOG502S7XI">
    <property type="taxonomic scope" value="Eukaryota"/>
</dbReference>
<dbReference type="Proteomes" id="UP000016936">
    <property type="component" value="Unassembled WGS sequence"/>
</dbReference>
<dbReference type="AlphaFoldDB" id="M2SLG0"/>
<evidence type="ECO:0000259" key="3">
    <source>
        <dbReference type="Pfam" id="PF16862"/>
    </source>
</evidence>
<keyword evidence="1" id="KW-0812">Transmembrane</keyword>